<accession>F8KZH5</accession>
<proteinExistence type="predicted"/>
<sequence>MHCNPPCISLQKGYQLSIISKQTSDLNIFAIIKFKIY</sequence>
<name>F8KZH5_PARAV</name>
<gene>
    <name evidence="1" type="ordered locus">PUV_13650</name>
</gene>
<dbReference type="AlphaFoldDB" id="F8KZH5"/>
<protein>
    <submittedName>
        <fullName evidence="1">Uncharacterized protein</fullName>
    </submittedName>
</protein>
<evidence type="ECO:0000313" key="1">
    <source>
        <dbReference type="EMBL" id="CCB86315.1"/>
    </source>
</evidence>
<reference evidence="1 2" key="2">
    <citation type="journal article" date="2011" name="Mol. Biol. Evol.">
        <title>Unity in variety--the pan-genome of the Chlamydiae.</title>
        <authorList>
            <person name="Collingro A."/>
            <person name="Tischler P."/>
            <person name="Weinmaier T."/>
            <person name="Penz T."/>
            <person name="Heinz E."/>
            <person name="Brunham R.C."/>
            <person name="Read T.D."/>
            <person name="Bavoil P.M."/>
            <person name="Sachse K."/>
            <person name="Kahane S."/>
            <person name="Friedman M.G."/>
            <person name="Rattei T."/>
            <person name="Myers G.S."/>
            <person name="Horn M."/>
        </authorList>
    </citation>
    <scope>NUCLEOTIDE SEQUENCE [LARGE SCALE GENOMIC DNA]</scope>
    <source>
        <strain evidence="2">UV7</strain>
    </source>
</reference>
<dbReference type="KEGG" id="puv:PUV_13650"/>
<reference key="1">
    <citation type="journal article" date="2011" name="Mol. Biol. Evol.">
        <title>Unity in variety -- the pan-genome of the Chlamydiae.</title>
        <authorList>
            <person name="Collingro A."/>
            <person name="Tischler P."/>
            <person name="Weinmaier T."/>
            <person name="Penz T."/>
            <person name="Heinz E."/>
            <person name="Brunham R.C."/>
            <person name="Read T.D."/>
            <person name="Bavoil P.M."/>
            <person name="Sachse K."/>
            <person name="Kahane S."/>
            <person name="Friedman M.G."/>
            <person name="Rattei T."/>
            <person name="Myers G.S.A."/>
            <person name="Horn M."/>
        </authorList>
    </citation>
    <scope>NUCLEOTIDE SEQUENCE</scope>
    <source>
        <strain>UV7</strain>
    </source>
</reference>
<dbReference type="HOGENOM" id="CLU_3346855_0_0_0"/>
<evidence type="ECO:0000313" key="2">
    <source>
        <dbReference type="Proteomes" id="UP000000495"/>
    </source>
</evidence>
<organism evidence="1 2">
    <name type="scientific">Parachlamydia acanthamoebae (strain UV7)</name>
    <dbReference type="NCBI Taxonomy" id="765952"/>
    <lineage>
        <taxon>Bacteria</taxon>
        <taxon>Pseudomonadati</taxon>
        <taxon>Chlamydiota</taxon>
        <taxon>Chlamydiia</taxon>
        <taxon>Parachlamydiales</taxon>
        <taxon>Parachlamydiaceae</taxon>
        <taxon>Parachlamydia</taxon>
    </lineage>
</organism>
<keyword evidence="2" id="KW-1185">Reference proteome</keyword>
<dbReference type="Proteomes" id="UP000000495">
    <property type="component" value="Chromosome"/>
</dbReference>
<dbReference type="EMBL" id="FR872580">
    <property type="protein sequence ID" value="CCB86315.1"/>
    <property type="molecule type" value="Genomic_DNA"/>
</dbReference>